<dbReference type="AlphaFoldDB" id="A0A2K5KLA2"/>
<name>A0A2K5KLA2_CERAT</name>
<evidence type="ECO:0000313" key="2">
    <source>
        <dbReference type="Proteomes" id="UP000233060"/>
    </source>
</evidence>
<dbReference type="Bgee" id="ENSCATG00000006798">
    <property type="expression patterns" value="Expressed in skeletal muscle tissue and 10 other cell types or tissues"/>
</dbReference>
<evidence type="ECO:0000313" key="1">
    <source>
        <dbReference type="Ensembl" id="ENSCATP00000001454.1"/>
    </source>
</evidence>
<accession>A0A2K5KLA2</accession>
<reference evidence="1" key="2">
    <citation type="submission" date="2025-09" db="UniProtKB">
        <authorList>
            <consortium name="Ensembl"/>
        </authorList>
    </citation>
    <scope>IDENTIFICATION</scope>
</reference>
<dbReference type="Proteomes" id="UP000233060">
    <property type="component" value="Unassembled WGS sequence"/>
</dbReference>
<organism evidence="1 2">
    <name type="scientific">Cercocebus atys</name>
    <name type="common">Sooty mangabey</name>
    <name type="synonym">Cercocebus torquatus atys</name>
    <dbReference type="NCBI Taxonomy" id="9531"/>
    <lineage>
        <taxon>Eukaryota</taxon>
        <taxon>Metazoa</taxon>
        <taxon>Chordata</taxon>
        <taxon>Craniata</taxon>
        <taxon>Vertebrata</taxon>
        <taxon>Euteleostomi</taxon>
        <taxon>Mammalia</taxon>
        <taxon>Eutheria</taxon>
        <taxon>Euarchontoglires</taxon>
        <taxon>Primates</taxon>
        <taxon>Haplorrhini</taxon>
        <taxon>Catarrhini</taxon>
        <taxon>Cercopithecidae</taxon>
        <taxon>Cercopithecinae</taxon>
        <taxon>Cercocebus</taxon>
    </lineage>
</organism>
<keyword evidence="2" id="KW-1185">Reference proteome</keyword>
<reference evidence="1" key="1">
    <citation type="submission" date="2025-08" db="UniProtKB">
        <authorList>
            <consortium name="Ensembl"/>
        </authorList>
    </citation>
    <scope>IDENTIFICATION</scope>
</reference>
<dbReference type="OMA" id="WHIQYEE"/>
<sequence>MHDSAHLFMTQDLEEIGECMIKSHPWHIQYEDVSQCPDFCVCVFGDFITPPIKPNSINNSKRMAADSYGALSIPGINRHLHLFPPLALTLNSRGNLGSERQRDCADRTG</sequence>
<proteinExistence type="predicted"/>
<dbReference type="Ensembl" id="ENSCATT00000007443.1">
    <property type="protein sequence ID" value="ENSCATP00000001454.1"/>
    <property type="gene ID" value="ENSCATG00000006798.1"/>
</dbReference>
<protein>
    <submittedName>
        <fullName evidence="1">Uncharacterized protein</fullName>
    </submittedName>
</protein>
<dbReference type="GeneTree" id="ENSGT00910000147438"/>